<sequence length="125" mass="13755">MSKKTILIISFFALLIYGAVTSKSSPPEKDYVDIHPGIKAITAGLVVSNTDTFSYYRPEITINKDYKYIAPSVGKNGNIVVRWDDFVDSDGKRFSAVSSKVAHLKIVTAAPNKKLGIFITQEVGR</sequence>
<evidence type="ECO:0000256" key="1">
    <source>
        <dbReference type="SAM" id="SignalP"/>
    </source>
</evidence>
<feature type="signal peptide" evidence="1">
    <location>
        <begin position="1"/>
        <end position="22"/>
    </location>
</feature>
<feature type="chain" id="PRO_5012286605" evidence="1">
    <location>
        <begin position="23"/>
        <end position="125"/>
    </location>
</feature>
<evidence type="ECO:0000313" key="2">
    <source>
        <dbReference type="EMBL" id="OWP62919.1"/>
    </source>
</evidence>
<reference evidence="2 3" key="1">
    <citation type="submission" date="2017-06" db="EMBL/GenBank/DDBJ databases">
        <title>Hymenobacter amundsenii sp. nov. isolated from regoliths in Antarctica.</title>
        <authorList>
            <person name="Sedlacek I."/>
            <person name="Kralova S."/>
            <person name="Pantucek R."/>
            <person name="Svec P."/>
            <person name="Holochova P."/>
            <person name="Stankova E."/>
            <person name="Vrbovska V."/>
            <person name="Busse H.-J."/>
        </authorList>
    </citation>
    <scope>NUCLEOTIDE SEQUENCE [LARGE SCALE GENOMIC DNA]</scope>
    <source>
        <strain evidence="2 3">CCM 8682</strain>
    </source>
</reference>
<gene>
    <name evidence="2" type="ORF">CDA63_11920</name>
</gene>
<comment type="caution">
    <text evidence="2">The sequence shown here is derived from an EMBL/GenBank/DDBJ whole genome shotgun (WGS) entry which is preliminary data.</text>
</comment>
<dbReference type="EMBL" id="NIRR01000018">
    <property type="protein sequence ID" value="OWP62919.1"/>
    <property type="molecule type" value="Genomic_DNA"/>
</dbReference>
<proteinExistence type="predicted"/>
<organism evidence="2 3">
    <name type="scientific">Hymenobacter amundsenii</name>
    <dbReference type="NCBI Taxonomy" id="2006685"/>
    <lineage>
        <taxon>Bacteria</taxon>
        <taxon>Pseudomonadati</taxon>
        <taxon>Bacteroidota</taxon>
        <taxon>Cytophagia</taxon>
        <taxon>Cytophagales</taxon>
        <taxon>Hymenobacteraceae</taxon>
        <taxon>Hymenobacter</taxon>
    </lineage>
</organism>
<keyword evidence="3" id="KW-1185">Reference proteome</keyword>
<keyword evidence="1" id="KW-0732">Signal</keyword>
<protein>
    <submittedName>
        <fullName evidence="2">Uncharacterized protein</fullName>
    </submittedName>
</protein>
<dbReference type="Proteomes" id="UP000197277">
    <property type="component" value="Unassembled WGS sequence"/>
</dbReference>
<dbReference type="AlphaFoldDB" id="A0A246FK51"/>
<accession>A0A246FK51</accession>
<evidence type="ECO:0000313" key="3">
    <source>
        <dbReference type="Proteomes" id="UP000197277"/>
    </source>
</evidence>
<dbReference type="RefSeq" id="WP_088464682.1">
    <property type="nucleotide sequence ID" value="NZ_NIRR01000018.1"/>
</dbReference>
<name>A0A246FK51_9BACT</name>